<evidence type="ECO:0000313" key="8">
    <source>
        <dbReference type="Proteomes" id="UP001361239"/>
    </source>
</evidence>
<dbReference type="PANTHER" id="PTHR30055:SF175">
    <property type="entry name" value="HTH-TYPE TRANSCRIPTIONAL REPRESSOR KSTR2"/>
    <property type="match status" value="1"/>
</dbReference>
<reference evidence="7 8" key="1">
    <citation type="submission" date="2024-03" db="EMBL/GenBank/DDBJ databases">
        <authorList>
            <person name="Jo J.-H."/>
        </authorList>
    </citation>
    <scope>NUCLEOTIDE SEQUENCE [LARGE SCALE GENOMIC DNA]</scope>
    <source>
        <strain evidence="7 8">PS1R-30</strain>
    </source>
</reference>
<dbReference type="EMBL" id="JBBHJZ010000005">
    <property type="protein sequence ID" value="MEJ5979073.1"/>
    <property type="molecule type" value="Genomic_DNA"/>
</dbReference>
<evidence type="ECO:0000256" key="5">
    <source>
        <dbReference type="PROSITE-ProRule" id="PRU00335"/>
    </source>
</evidence>
<sequence length="203" mass="22076">MKTSTARRPRASSLEKRQRILDAAARVLARQGYAETTLHDVAGECGTYAASLYYYFPSRDDLVKEVVLLAVGRFGAAMAEAVAALPAQATAIDRLKAAVRAMLLLSITKDDYAVAYNRIFDQLPDALNREVEQARNAVPIGVAELLTAAIEAGEIGAGTDAKLARILIIGTTHWMSKWSASKDQRSPHKIAEQMTEMLMRAVA</sequence>
<feature type="domain" description="HTH tetR-type" evidence="6">
    <location>
        <begin position="14"/>
        <end position="74"/>
    </location>
</feature>
<dbReference type="InterPro" id="IPR009057">
    <property type="entry name" value="Homeodomain-like_sf"/>
</dbReference>
<dbReference type="PANTHER" id="PTHR30055">
    <property type="entry name" value="HTH-TYPE TRANSCRIPTIONAL REGULATOR RUTR"/>
    <property type="match status" value="1"/>
</dbReference>
<dbReference type="InterPro" id="IPR050109">
    <property type="entry name" value="HTH-type_TetR-like_transc_reg"/>
</dbReference>
<dbReference type="Proteomes" id="UP001361239">
    <property type="component" value="Unassembled WGS sequence"/>
</dbReference>
<evidence type="ECO:0000256" key="1">
    <source>
        <dbReference type="ARBA" id="ARBA00022491"/>
    </source>
</evidence>
<protein>
    <submittedName>
        <fullName evidence="7">TetR/AcrR family transcriptional regulator</fullName>
    </submittedName>
</protein>
<keyword evidence="3 5" id="KW-0238">DNA-binding</keyword>
<evidence type="ECO:0000256" key="4">
    <source>
        <dbReference type="ARBA" id="ARBA00023163"/>
    </source>
</evidence>
<dbReference type="PRINTS" id="PR00455">
    <property type="entry name" value="HTHTETR"/>
</dbReference>
<evidence type="ECO:0000256" key="2">
    <source>
        <dbReference type="ARBA" id="ARBA00023015"/>
    </source>
</evidence>
<dbReference type="PROSITE" id="PS50977">
    <property type="entry name" value="HTH_TETR_2"/>
    <property type="match status" value="1"/>
</dbReference>
<dbReference type="SUPFAM" id="SSF48498">
    <property type="entry name" value="Tetracyclin repressor-like, C-terminal domain"/>
    <property type="match status" value="1"/>
</dbReference>
<evidence type="ECO:0000259" key="6">
    <source>
        <dbReference type="PROSITE" id="PS50977"/>
    </source>
</evidence>
<keyword evidence="1" id="KW-0678">Repressor</keyword>
<accession>A0ABU8S1F5</accession>
<proteinExistence type="predicted"/>
<dbReference type="InterPro" id="IPR036271">
    <property type="entry name" value="Tet_transcr_reg_TetR-rel_C_sf"/>
</dbReference>
<evidence type="ECO:0000313" key="7">
    <source>
        <dbReference type="EMBL" id="MEJ5979073.1"/>
    </source>
</evidence>
<dbReference type="Gene3D" id="1.10.10.60">
    <property type="entry name" value="Homeodomain-like"/>
    <property type="match status" value="1"/>
</dbReference>
<dbReference type="RefSeq" id="WP_339589013.1">
    <property type="nucleotide sequence ID" value="NZ_JBBHJZ010000005.1"/>
</dbReference>
<keyword evidence="8" id="KW-1185">Reference proteome</keyword>
<dbReference type="InterPro" id="IPR041490">
    <property type="entry name" value="KstR2_TetR_C"/>
</dbReference>
<keyword evidence="2" id="KW-0805">Transcription regulation</keyword>
<dbReference type="SUPFAM" id="SSF46689">
    <property type="entry name" value="Homeodomain-like"/>
    <property type="match status" value="1"/>
</dbReference>
<organism evidence="7 8">
    <name type="scientific">Novosphingobium anseongense</name>
    <dbReference type="NCBI Taxonomy" id="3133436"/>
    <lineage>
        <taxon>Bacteria</taxon>
        <taxon>Pseudomonadati</taxon>
        <taxon>Pseudomonadota</taxon>
        <taxon>Alphaproteobacteria</taxon>
        <taxon>Sphingomonadales</taxon>
        <taxon>Sphingomonadaceae</taxon>
        <taxon>Novosphingobium</taxon>
    </lineage>
</organism>
<dbReference type="InterPro" id="IPR001647">
    <property type="entry name" value="HTH_TetR"/>
</dbReference>
<keyword evidence="4" id="KW-0804">Transcription</keyword>
<evidence type="ECO:0000256" key="3">
    <source>
        <dbReference type="ARBA" id="ARBA00023125"/>
    </source>
</evidence>
<gene>
    <name evidence="7" type="ORF">WG901_20640</name>
</gene>
<dbReference type="Gene3D" id="1.10.357.10">
    <property type="entry name" value="Tetracycline Repressor, domain 2"/>
    <property type="match status" value="1"/>
</dbReference>
<comment type="caution">
    <text evidence="7">The sequence shown here is derived from an EMBL/GenBank/DDBJ whole genome shotgun (WGS) entry which is preliminary data.</text>
</comment>
<dbReference type="Pfam" id="PF17932">
    <property type="entry name" value="TetR_C_24"/>
    <property type="match status" value="1"/>
</dbReference>
<feature type="DNA-binding region" description="H-T-H motif" evidence="5">
    <location>
        <begin position="37"/>
        <end position="56"/>
    </location>
</feature>
<name>A0ABU8S1F5_9SPHN</name>
<dbReference type="Pfam" id="PF00440">
    <property type="entry name" value="TetR_N"/>
    <property type="match status" value="1"/>
</dbReference>